<evidence type="ECO:0000256" key="1">
    <source>
        <dbReference type="SAM" id="SignalP"/>
    </source>
</evidence>
<dbReference type="OrthoDB" id="107347at2"/>
<dbReference type="InterPro" id="IPR034122">
    <property type="entry name" value="Retropepsin-like_bacterial"/>
</dbReference>
<keyword evidence="3" id="KW-1185">Reference proteome</keyword>
<sequence length="322" mass="34983">MLQRARLSLCLAALIAGAQPGVAQQVAPPPAAATPSPTEEQLLAFRESERRMHVPVRVGDAGPYRFIIDTGAERSAISRQVAGTLGLAAGPTVRVAAMTGSRDVATVRIPSLHIDRLARPQAIDAPSFEREHLGADGLIGLDALANNAVHIDFEAREMRVERASRRRLSSNGDEIVVVGRSLAGRLIVSDAYVRGKRIAVVLDTGTSVSVGNAALFRLIEDRSTELPPVHLVSVTGEAVNAPFRQLHSFEVGDVTFRDVPIAFADAAPFERLGLTDRPAMFLGMDALHLFRQVRIDFPNRQVRFLLPRGPRLALNQRPTRLR</sequence>
<dbReference type="CDD" id="cd05483">
    <property type="entry name" value="retropepsin_like_bacteria"/>
    <property type="match status" value="1"/>
</dbReference>
<dbReference type="SUPFAM" id="SSF50630">
    <property type="entry name" value="Acid proteases"/>
    <property type="match status" value="2"/>
</dbReference>
<evidence type="ECO:0000313" key="3">
    <source>
        <dbReference type="Proteomes" id="UP000309138"/>
    </source>
</evidence>
<dbReference type="Gene3D" id="2.40.70.10">
    <property type="entry name" value="Acid Proteases"/>
    <property type="match status" value="2"/>
</dbReference>
<dbReference type="InterPro" id="IPR021109">
    <property type="entry name" value="Peptidase_aspartic_dom_sf"/>
</dbReference>
<dbReference type="RefSeq" id="WP_136941937.1">
    <property type="nucleotide sequence ID" value="NZ_SWKR01000002.1"/>
</dbReference>
<dbReference type="GO" id="GO:0006508">
    <property type="term" value="P:proteolysis"/>
    <property type="evidence" value="ECO:0007669"/>
    <property type="project" value="InterPro"/>
</dbReference>
<proteinExistence type="predicted"/>
<evidence type="ECO:0000313" key="2">
    <source>
        <dbReference type="EMBL" id="TKD49995.1"/>
    </source>
</evidence>
<dbReference type="AlphaFoldDB" id="A0A4U1L204"/>
<accession>A0A4U1L204</accession>
<feature type="signal peptide" evidence="1">
    <location>
        <begin position="1"/>
        <end position="23"/>
    </location>
</feature>
<dbReference type="Pfam" id="PF13650">
    <property type="entry name" value="Asp_protease_2"/>
    <property type="match status" value="2"/>
</dbReference>
<gene>
    <name evidence="2" type="ORF">FBR43_03905</name>
</gene>
<feature type="chain" id="PRO_5021015743" description="Aspartyl protease" evidence="1">
    <location>
        <begin position="24"/>
        <end position="322"/>
    </location>
</feature>
<protein>
    <recommendedName>
        <fullName evidence="4">Aspartyl protease</fullName>
    </recommendedName>
</protein>
<evidence type="ECO:0008006" key="4">
    <source>
        <dbReference type="Google" id="ProtNLM"/>
    </source>
</evidence>
<organism evidence="2 3">
    <name type="scientific">Sphingomonas baiyangensis</name>
    <dbReference type="NCBI Taxonomy" id="2572576"/>
    <lineage>
        <taxon>Bacteria</taxon>
        <taxon>Pseudomonadati</taxon>
        <taxon>Pseudomonadota</taxon>
        <taxon>Alphaproteobacteria</taxon>
        <taxon>Sphingomonadales</taxon>
        <taxon>Sphingomonadaceae</taxon>
        <taxon>Sphingomonas</taxon>
    </lineage>
</organism>
<dbReference type="PROSITE" id="PS00141">
    <property type="entry name" value="ASP_PROTEASE"/>
    <property type="match status" value="1"/>
</dbReference>
<dbReference type="Proteomes" id="UP000309138">
    <property type="component" value="Unassembled WGS sequence"/>
</dbReference>
<dbReference type="EMBL" id="SWKR01000002">
    <property type="protein sequence ID" value="TKD49995.1"/>
    <property type="molecule type" value="Genomic_DNA"/>
</dbReference>
<dbReference type="InterPro" id="IPR001969">
    <property type="entry name" value="Aspartic_peptidase_AS"/>
</dbReference>
<keyword evidence="1" id="KW-0732">Signal</keyword>
<reference evidence="2 3" key="1">
    <citation type="submission" date="2019-04" db="EMBL/GenBank/DDBJ databases">
        <authorList>
            <person name="Yang Y."/>
            <person name="Wei D."/>
        </authorList>
    </citation>
    <scope>NUCLEOTIDE SEQUENCE [LARGE SCALE GENOMIC DNA]</scope>
    <source>
        <strain evidence="2 3">L-1-4w-11</strain>
    </source>
</reference>
<dbReference type="GO" id="GO:0004190">
    <property type="term" value="F:aspartic-type endopeptidase activity"/>
    <property type="evidence" value="ECO:0007669"/>
    <property type="project" value="InterPro"/>
</dbReference>
<name>A0A4U1L204_9SPHN</name>
<comment type="caution">
    <text evidence="2">The sequence shown here is derived from an EMBL/GenBank/DDBJ whole genome shotgun (WGS) entry which is preliminary data.</text>
</comment>